<sequence length="63" mass="6620">MTLRKIPAAAGMAAALFFSAQTPVNAVECTPAQWCFVAGCTNAPEDFCSDKDPRTCPTCTPHG</sequence>
<dbReference type="EMBL" id="CAADFI010000123">
    <property type="protein sequence ID" value="VFJ97985.1"/>
    <property type="molecule type" value="Genomic_DNA"/>
</dbReference>
<evidence type="ECO:0000313" key="3">
    <source>
        <dbReference type="EMBL" id="VFJ97985.1"/>
    </source>
</evidence>
<reference evidence="2" key="1">
    <citation type="submission" date="2019-02" db="EMBL/GenBank/DDBJ databases">
        <authorList>
            <person name="Gruber-Vodicka R. H."/>
            <person name="Seah K. B. B."/>
        </authorList>
    </citation>
    <scope>NUCLEOTIDE SEQUENCE</scope>
    <source>
        <strain evidence="4">BECK_SA2B12</strain>
        <strain evidence="2">BECK_SA2B15</strain>
        <strain evidence="3">BECK_SA2B20</strain>
    </source>
</reference>
<feature type="chain" id="PRO_5036113426" evidence="1">
    <location>
        <begin position="27"/>
        <end position="63"/>
    </location>
</feature>
<proteinExistence type="predicted"/>
<evidence type="ECO:0000256" key="1">
    <source>
        <dbReference type="SAM" id="SignalP"/>
    </source>
</evidence>
<accession>A0A450UVM0</accession>
<evidence type="ECO:0000313" key="4">
    <source>
        <dbReference type="EMBL" id="VFK03123.1"/>
    </source>
</evidence>
<dbReference type="EMBL" id="CAADFJ010000114">
    <property type="protein sequence ID" value="VFK03123.1"/>
    <property type="molecule type" value="Genomic_DNA"/>
</dbReference>
<dbReference type="EMBL" id="CAADFG010000106">
    <property type="protein sequence ID" value="VFJ96573.1"/>
    <property type="molecule type" value="Genomic_DNA"/>
</dbReference>
<name>A0A450UVM0_9GAMM</name>
<dbReference type="AlphaFoldDB" id="A0A450UVM0"/>
<protein>
    <submittedName>
        <fullName evidence="2">Uncharacterized protein</fullName>
    </submittedName>
</protein>
<gene>
    <name evidence="2" type="ORF">BECKH772A_GA0070896_101069</name>
    <name evidence="3" type="ORF">BECKH772B_GA0070898_101238</name>
    <name evidence="4" type="ORF">BECKH772C_GA0070978_101148</name>
</gene>
<evidence type="ECO:0000313" key="2">
    <source>
        <dbReference type="EMBL" id="VFJ96573.1"/>
    </source>
</evidence>
<organism evidence="2">
    <name type="scientific">Candidatus Kentrum eta</name>
    <dbReference type="NCBI Taxonomy" id="2126337"/>
    <lineage>
        <taxon>Bacteria</taxon>
        <taxon>Pseudomonadati</taxon>
        <taxon>Pseudomonadota</taxon>
        <taxon>Gammaproteobacteria</taxon>
        <taxon>Candidatus Kentrum</taxon>
    </lineage>
</organism>
<keyword evidence="1" id="KW-0732">Signal</keyword>
<feature type="signal peptide" evidence="1">
    <location>
        <begin position="1"/>
        <end position="26"/>
    </location>
</feature>